<reference evidence="4" key="1">
    <citation type="submission" date="2022-07" db="EMBL/GenBank/DDBJ databases">
        <title>Phylogenomic reconstructions and comparative analyses of Kickxellomycotina fungi.</title>
        <authorList>
            <person name="Reynolds N.K."/>
            <person name="Stajich J.E."/>
            <person name="Barry K."/>
            <person name="Grigoriev I.V."/>
            <person name="Crous P."/>
            <person name="Smith M.E."/>
        </authorList>
    </citation>
    <scope>NUCLEOTIDE SEQUENCE</scope>
    <source>
        <strain evidence="4">RSA 567</strain>
    </source>
</reference>
<dbReference type="EMBL" id="JANBQB010001129">
    <property type="protein sequence ID" value="KAJ1972192.1"/>
    <property type="molecule type" value="Genomic_DNA"/>
</dbReference>
<dbReference type="CDD" id="cd14424">
    <property type="entry name" value="CUE_Cue1p_like"/>
    <property type="match status" value="1"/>
</dbReference>
<feature type="region of interest" description="Disordered" evidence="1">
    <location>
        <begin position="79"/>
        <end position="148"/>
    </location>
</feature>
<dbReference type="AlphaFoldDB" id="A0A9W8EA76"/>
<comment type="caution">
    <text evidence="4">The sequence shown here is derived from an EMBL/GenBank/DDBJ whole genome shotgun (WGS) entry which is preliminary data.</text>
</comment>
<feature type="chain" id="PRO_5040844422" description="CUE domain-containing protein" evidence="2">
    <location>
        <begin position="23"/>
        <end position="171"/>
    </location>
</feature>
<dbReference type="SMART" id="SM00546">
    <property type="entry name" value="CUE"/>
    <property type="match status" value="1"/>
</dbReference>
<dbReference type="Pfam" id="PF02845">
    <property type="entry name" value="CUE"/>
    <property type="match status" value="1"/>
</dbReference>
<feature type="domain" description="CUE" evidence="3">
    <location>
        <begin position="41"/>
        <end position="83"/>
    </location>
</feature>
<evidence type="ECO:0000313" key="5">
    <source>
        <dbReference type="Proteomes" id="UP001151582"/>
    </source>
</evidence>
<dbReference type="Proteomes" id="UP001151582">
    <property type="component" value="Unassembled WGS sequence"/>
</dbReference>
<protein>
    <recommendedName>
        <fullName evidence="3">CUE domain-containing protein</fullName>
    </recommendedName>
</protein>
<sequence>MGEISLAVSAVILYFVFKWLLGGDNQSGGQGGASSTGRYTVRPGMVERVHALFPHIPEAAIRADLSRTGSVEVTCDNILQNNGLNMPPDMPNESQTSSPQLRGNTAGTNQPGSSQSVRSVPTDSLVRRYNLADRLDQPMPEAQSYTWETDAAKRQEQLKRRKELMVLQARK</sequence>
<feature type="compositionally biased region" description="Polar residues" evidence="1">
    <location>
        <begin position="92"/>
        <end position="122"/>
    </location>
</feature>
<keyword evidence="2" id="KW-0732">Signal</keyword>
<dbReference type="Gene3D" id="1.10.8.10">
    <property type="entry name" value="DNA helicase RuvA subunit, C-terminal domain"/>
    <property type="match status" value="1"/>
</dbReference>
<keyword evidence="5" id="KW-1185">Reference proteome</keyword>
<gene>
    <name evidence="4" type="ORF">H4R34_005489</name>
</gene>
<organism evidence="4 5">
    <name type="scientific">Dimargaris verticillata</name>
    <dbReference type="NCBI Taxonomy" id="2761393"/>
    <lineage>
        <taxon>Eukaryota</taxon>
        <taxon>Fungi</taxon>
        <taxon>Fungi incertae sedis</taxon>
        <taxon>Zoopagomycota</taxon>
        <taxon>Kickxellomycotina</taxon>
        <taxon>Dimargaritomycetes</taxon>
        <taxon>Dimargaritales</taxon>
        <taxon>Dimargaritaceae</taxon>
        <taxon>Dimargaris</taxon>
    </lineage>
</organism>
<feature type="signal peptide" evidence="2">
    <location>
        <begin position="1"/>
        <end position="22"/>
    </location>
</feature>
<evidence type="ECO:0000256" key="1">
    <source>
        <dbReference type="SAM" id="MobiDB-lite"/>
    </source>
</evidence>
<name>A0A9W8EA76_9FUNG</name>
<accession>A0A9W8EA76</accession>
<proteinExistence type="predicted"/>
<evidence type="ECO:0000313" key="4">
    <source>
        <dbReference type="EMBL" id="KAJ1972192.1"/>
    </source>
</evidence>
<dbReference type="PROSITE" id="PS51140">
    <property type="entry name" value="CUE"/>
    <property type="match status" value="1"/>
</dbReference>
<evidence type="ECO:0000259" key="3">
    <source>
        <dbReference type="PROSITE" id="PS51140"/>
    </source>
</evidence>
<dbReference type="GO" id="GO:0043130">
    <property type="term" value="F:ubiquitin binding"/>
    <property type="evidence" value="ECO:0007669"/>
    <property type="project" value="InterPro"/>
</dbReference>
<dbReference type="InterPro" id="IPR003892">
    <property type="entry name" value="CUE"/>
</dbReference>
<evidence type="ECO:0000256" key="2">
    <source>
        <dbReference type="SAM" id="SignalP"/>
    </source>
</evidence>
<dbReference type="OrthoDB" id="3824970at2759"/>